<dbReference type="InterPro" id="IPR051783">
    <property type="entry name" value="NAD(P)-dependent_oxidoreduct"/>
</dbReference>
<dbReference type="PANTHER" id="PTHR48079">
    <property type="entry name" value="PROTEIN YEEZ"/>
    <property type="match status" value="1"/>
</dbReference>
<evidence type="ECO:0000259" key="1">
    <source>
        <dbReference type="Pfam" id="PF01370"/>
    </source>
</evidence>
<dbReference type="EMBL" id="JBHSAX010000013">
    <property type="protein sequence ID" value="MFC3962990.1"/>
    <property type="molecule type" value="Genomic_DNA"/>
</dbReference>
<evidence type="ECO:0000313" key="3">
    <source>
        <dbReference type="Proteomes" id="UP001595696"/>
    </source>
</evidence>
<dbReference type="InterPro" id="IPR036291">
    <property type="entry name" value="NAD(P)-bd_dom_sf"/>
</dbReference>
<dbReference type="InterPro" id="IPR001509">
    <property type="entry name" value="Epimerase_deHydtase"/>
</dbReference>
<dbReference type="Proteomes" id="UP001595696">
    <property type="component" value="Unassembled WGS sequence"/>
</dbReference>
<reference evidence="3" key="1">
    <citation type="journal article" date="2019" name="Int. J. Syst. Evol. Microbiol.">
        <title>The Global Catalogue of Microorganisms (GCM) 10K type strain sequencing project: providing services to taxonomists for standard genome sequencing and annotation.</title>
        <authorList>
            <consortium name="The Broad Institute Genomics Platform"/>
            <consortium name="The Broad Institute Genome Sequencing Center for Infectious Disease"/>
            <person name="Wu L."/>
            <person name="Ma J."/>
        </authorList>
    </citation>
    <scope>NUCLEOTIDE SEQUENCE [LARGE SCALE GENOMIC DNA]</scope>
    <source>
        <strain evidence="3">CGMCC 4.7330</strain>
    </source>
</reference>
<protein>
    <submittedName>
        <fullName evidence="2">NAD-dependent epimerase/dehydratase family protein</fullName>
    </submittedName>
</protein>
<dbReference type="SUPFAM" id="SSF51735">
    <property type="entry name" value="NAD(P)-binding Rossmann-fold domains"/>
    <property type="match status" value="1"/>
</dbReference>
<organism evidence="2 3">
    <name type="scientific">Nocardia jiangsuensis</name>
    <dbReference type="NCBI Taxonomy" id="1691563"/>
    <lineage>
        <taxon>Bacteria</taxon>
        <taxon>Bacillati</taxon>
        <taxon>Actinomycetota</taxon>
        <taxon>Actinomycetes</taxon>
        <taxon>Mycobacteriales</taxon>
        <taxon>Nocardiaceae</taxon>
        <taxon>Nocardia</taxon>
    </lineage>
</organism>
<dbReference type="PANTHER" id="PTHR48079:SF6">
    <property type="entry name" value="NAD(P)-BINDING DOMAIN-CONTAINING PROTEIN-RELATED"/>
    <property type="match status" value="1"/>
</dbReference>
<name>A0ABV8DSN2_9NOCA</name>
<dbReference type="RefSeq" id="WP_378612731.1">
    <property type="nucleotide sequence ID" value="NZ_JBHSAX010000013.1"/>
</dbReference>
<accession>A0ABV8DSN2</accession>
<sequence length="337" mass="35564">MKVAVTGAAGYLGSNLLPLLTDRGHQVIAVDRAVPAGPAADGVTWVSADVLNPAAVRAAIDGAEIVYHLVAVITLADRNDLAWRVNTRGVRVVAEAALATGARRLVHASSIHAYDQYGCGGRIDESSGRSTDPGLPVYDRSKWAGEQELRAVIEQGLDAVLCNPTGVYGPADHGTPLSRINRTLRDAARGRLPAMIDGAFDLVDVRDVAHGLVLAGERGRTGENYLLGGEMVRMPELCRTAARAGGTRGPRFTIPARPVERAIPLLAPLGKLFKTDIVSKAALGALVSAPEVDHSRASAELGYQPRPMPETVSDLVRFFADGTLPPRQAPADTLDTA</sequence>
<comment type="caution">
    <text evidence="2">The sequence shown here is derived from an EMBL/GenBank/DDBJ whole genome shotgun (WGS) entry which is preliminary data.</text>
</comment>
<dbReference type="Gene3D" id="3.40.50.720">
    <property type="entry name" value="NAD(P)-binding Rossmann-like Domain"/>
    <property type="match status" value="1"/>
</dbReference>
<proteinExistence type="predicted"/>
<dbReference type="Pfam" id="PF01370">
    <property type="entry name" value="Epimerase"/>
    <property type="match status" value="1"/>
</dbReference>
<evidence type="ECO:0000313" key="2">
    <source>
        <dbReference type="EMBL" id="MFC3962990.1"/>
    </source>
</evidence>
<feature type="domain" description="NAD-dependent epimerase/dehydratase" evidence="1">
    <location>
        <begin position="3"/>
        <end position="228"/>
    </location>
</feature>
<keyword evidence="3" id="KW-1185">Reference proteome</keyword>
<gene>
    <name evidence="2" type="ORF">ACFO0B_13430</name>
</gene>